<dbReference type="KEGG" id="est:DN752_07525"/>
<protein>
    <submittedName>
        <fullName evidence="2">Uncharacterized protein</fullName>
    </submittedName>
</protein>
<gene>
    <name evidence="2" type="ORF">DN752_07525</name>
</gene>
<dbReference type="AlphaFoldDB" id="A0A2Z4IHF4"/>
<feature type="compositionally biased region" description="Acidic residues" evidence="1">
    <location>
        <begin position="14"/>
        <end position="30"/>
    </location>
</feature>
<organism evidence="2 3">
    <name type="scientific">Echinicola strongylocentroti</name>
    <dbReference type="NCBI Taxonomy" id="1795355"/>
    <lineage>
        <taxon>Bacteria</taxon>
        <taxon>Pseudomonadati</taxon>
        <taxon>Bacteroidota</taxon>
        <taxon>Cytophagia</taxon>
        <taxon>Cytophagales</taxon>
        <taxon>Cyclobacteriaceae</taxon>
        <taxon>Echinicola</taxon>
    </lineage>
</organism>
<dbReference type="OrthoDB" id="837562at2"/>
<sequence>MGFLAGSLMACSDADTEPDNPEGTEEEEMPEEAKCFIDKESWAMGVDHEEMVKYFELKSYDPEDAPGTEVRWLYLELEHEGEDHVHIGAVKIKELLEEEKPEGAANGEFVKLMIRIDEPTWYFGPETENVKVQGYNSEPTGETDPSMFDTHTGVAEVASGDDWEYYEVILKRYAFYSVYVGAKMEVACEE</sequence>
<keyword evidence="3" id="KW-1185">Reference proteome</keyword>
<evidence type="ECO:0000313" key="2">
    <source>
        <dbReference type="EMBL" id="AWW29986.1"/>
    </source>
</evidence>
<name>A0A2Z4IHF4_9BACT</name>
<reference evidence="2 3" key="1">
    <citation type="submission" date="2018-06" db="EMBL/GenBank/DDBJ databases">
        <title>Echinicola strongylocentroti sp. nov., isolated from a sea urchin Strongylocentrotus intermedius.</title>
        <authorList>
            <person name="Bae S.S."/>
        </authorList>
    </citation>
    <scope>NUCLEOTIDE SEQUENCE [LARGE SCALE GENOMIC DNA]</scope>
    <source>
        <strain evidence="2 3">MEBiC08714</strain>
    </source>
</reference>
<accession>A0A2Z4IHF4</accession>
<feature type="region of interest" description="Disordered" evidence="1">
    <location>
        <begin position="1"/>
        <end position="31"/>
    </location>
</feature>
<dbReference type="EMBL" id="CP030041">
    <property type="protein sequence ID" value="AWW29986.1"/>
    <property type="molecule type" value="Genomic_DNA"/>
</dbReference>
<evidence type="ECO:0000313" key="3">
    <source>
        <dbReference type="Proteomes" id="UP000248688"/>
    </source>
</evidence>
<dbReference type="Proteomes" id="UP000248688">
    <property type="component" value="Chromosome"/>
</dbReference>
<evidence type="ECO:0000256" key="1">
    <source>
        <dbReference type="SAM" id="MobiDB-lite"/>
    </source>
</evidence>
<proteinExistence type="predicted"/>